<dbReference type="OrthoDB" id="2500381at2759"/>
<keyword evidence="5" id="KW-0238">DNA-binding</keyword>
<comment type="subunit">
    <text evidence="8">Heterodimer with CENPX, sometimes called MHF; this interaction stabilizes both partners. MHF heterodimers can assemble to form tetrameric structures. MHF also coassemble with CENPT-CENPW heterodimers at centromeres to form the tetrameric CENP-T-W-S-X complex. Forms a discrete complex with FANCM and CENPX, called FANCM-MHF; this interaction, probably mediated by direct binding between CENPS and FANCM, leads to synergistic activation of double-stranded DNA binding and strongly stimulates FANCM-mediated DNA remodeling. Recruited by FANCM to the Fanconi anemia (FA) core complex, which consists of CENPS, CENPX, FANCA, FANCB, FANCC, FANCE, FANCF, FANCG, FANCL, FANCM, FAAP24 and FAAP100. The FA core complex associates with Bloom syndrome (BLM) complex, which consists of at least BLM, DNA topoisomerase 3-alpha (TOP3A), RMI1/BLAP75, RPA1/RPA70 and RPA2/RPA32. The super complex between FA and BLM is called BRAFT.</text>
</comment>
<dbReference type="GO" id="GO:0031297">
    <property type="term" value="P:replication fork processing"/>
    <property type="evidence" value="ECO:0007669"/>
    <property type="project" value="TreeGrafter"/>
</dbReference>
<reference evidence="9 10" key="1">
    <citation type="journal article" date="2019" name="PLoS Biol.">
        <title>Sex chromosomes control vertical transmission of feminizing Wolbachia symbionts in an isopod.</title>
        <authorList>
            <person name="Becking T."/>
            <person name="Chebbi M.A."/>
            <person name="Giraud I."/>
            <person name="Moumen B."/>
            <person name="Laverre T."/>
            <person name="Caubet Y."/>
            <person name="Peccoud J."/>
            <person name="Gilbert C."/>
            <person name="Cordaux R."/>
        </authorList>
    </citation>
    <scope>NUCLEOTIDE SEQUENCE [LARGE SCALE GENOMIC DNA]</scope>
    <source>
        <strain evidence="9">ANa2</strain>
        <tissue evidence="9">Whole body excluding digestive tract and cuticle</tissue>
    </source>
</reference>
<evidence type="ECO:0000256" key="4">
    <source>
        <dbReference type="ARBA" id="ARBA00022763"/>
    </source>
</evidence>
<dbReference type="Proteomes" id="UP000326759">
    <property type="component" value="Unassembled WGS sequence"/>
</dbReference>
<dbReference type="GO" id="GO:0003677">
    <property type="term" value="F:DNA binding"/>
    <property type="evidence" value="ECO:0007669"/>
    <property type="project" value="UniProtKB-KW"/>
</dbReference>
<keyword evidence="10" id="KW-1185">Reference proteome</keyword>
<keyword evidence="6" id="KW-0234">DNA repair</keyword>
<evidence type="ECO:0000313" key="9">
    <source>
        <dbReference type="EMBL" id="KAB7504187.1"/>
    </source>
</evidence>
<evidence type="ECO:0000256" key="7">
    <source>
        <dbReference type="ARBA" id="ARBA00023242"/>
    </source>
</evidence>
<evidence type="ECO:0000256" key="3">
    <source>
        <dbReference type="ARBA" id="ARBA00016388"/>
    </source>
</evidence>
<name>A0A5N5TD88_9CRUS</name>
<dbReference type="PANTHER" id="PTHR28680">
    <property type="entry name" value="CENTROMERE PROTEIN X"/>
    <property type="match status" value="1"/>
</dbReference>
<dbReference type="InterPro" id="IPR018552">
    <property type="entry name" value="CENP-X"/>
</dbReference>
<evidence type="ECO:0000256" key="5">
    <source>
        <dbReference type="ARBA" id="ARBA00023125"/>
    </source>
</evidence>
<evidence type="ECO:0000256" key="2">
    <source>
        <dbReference type="ARBA" id="ARBA00009359"/>
    </source>
</evidence>
<evidence type="ECO:0000256" key="6">
    <source>
        <dbReference type="ARBA" id="ARBA00023204"/>
    </source>
</evidence>
<dbReference type="Pfam" id="PF09415">
    <property type="entry name" value="CENP-X"/>
    <property type="match status" value="1"/>
</dbReference>
<evidence type="ECO:0000313" key="10">
    <source>
        <dbReference type="Proteomes" id="UP000326759"/>
    </source>
</evidence>
<sequence length="88" mass="9992">MDTTNLNNLRISNDFSEVLIKDAFKQHFEDSKIKLNPNANKVLCKVMKAVTEEACKRAVYEAMKTNATVVDVSHFEKIIAQLYVSTLI</sequence>
<dbReference type="Gene3D" id="6.10.130.30">
    <property type="match status" value="1"/>
</dbReference>
<dbReference type="PANTHER" id="PTHR28680:SF1">
    <property type="entry name" value="CENTROMERE PROTEIN X"/>
    <property type="match status" value="1"/>
</dbReference>
<dbReference type="GO" id="GO:0006281">
    <property type="term" value="P:DNA repair"/>
    <property type="evidence" value="ECO:0007669"/>
    <property type="project" value="UniProtKB-KW"/>
</dbReference>
<comment type="subcellular location">
    <subcellularLocation>
        <location evidence="1">Nucleus</location>
    </subcellularLocation>
</comment>
<evidence type="ECO:0000256" key="1">
    <source>
        <dbReference type="ARBA" id="ARBA00004123"/>
    </source>
</evidence>
<dbReference type="GO" id="GO:0071821">
    <property type="term" value="C:FANCM-MHF complex"/>
    <property type="evidence" value="ECO:0007669"/>
    <property type="project" value="TreeGrafter"/>
</dbReference>
<proteinExistence type="inferred from homology"/>
<organism evidence="9 10">
    <name type="scientific">Armadillidium nasatum</name>
    <dbReference type="NCBI Taxonomy" id="96803"/>
    <lineage>
        <taxon>Eukaryota</taxon>
        <taxon>Metazoa</taxon>
        <taxon>Ecdysozoa</taxon>
        <taxon>Arthropoda</taxon>
        <taxon>Crustacea</taxon>
        <taxon>Multicrustacea</taxon>
        <taxon>Malacostraca</taxon>
        <taxon>Eumalacostraca</taxon>
        <taxon>Peracarida</taxon>
        <taxon>Isopoda</taxon>
        <taxon>Oniscidea</taxon>
        <taxon>Crinocheta</taxon>
        <taxon>Armadillidiidae</taxon>
        <taxon>Armadillidium</taxon>
    </lineage>
</organism>
<dbReference type="CDD" id="cd22921">
    <property type="entry name" value="HFD_CENP-X"/>
    <property type="match status" value="1"/>
</dbReference>
<dbReference type="AlphaFoldDB" id="A0A5N5TD88"/>
<gene>
    <name evidence="9" type="ORF">Anas_05523</name>
</gene>
<evidence type="ECO:0000256" key="8">
    <source>
        <dbReference type="ARBA" id="ARBA00047146"/>
    </source>
</evidence>
<keyword evidence="4" id="KW-0227">DNA damage</keyword>
<comment type="similarity">
    <text evidence="2">Belongs to the CENP-X/MHF2 family.</text>
</comment>
<dbReference type="EMBL" id="SEYY01003601">
    <property type="protein sequence ID" value="KAB7504187.1"/>
    <property type="molecule type" value="Genomic_DNA"/>
</dbReference>
<dbReference type="GO" id="GO:0000712">
    <property type="term" value="P:resolution of meiotic recombination intermediates"/>
    <property type="evidence" value="ECO:0007669"/>
    <property type="project" value="TreeGrafter"/>
</dbReference>
<comment type="caution">
    <text evidence="9">The sequence shown here is derived from an EMBL/GenBank/DDBJ whole genome shotgun (WGS) entry which is preliminary data.</text>
</comment>
<protein>
    <recommendedName>
        <fullName evidence="3">Centromere protein X</fullName>
    </recommendedName>
</protein>
<keyword evidence="7" id="KW-0539">Nucleus</keyword>
<dbReference type="GO" id="GO:0051382">
    <property type="term" value="P:kinetochore assembly"/>
    <property type="evidence" value="ECO:0007669"/>
    <property type="project" value="InterPro"/>
</dbReference>
<accession>A0A5N5TD88</accession>